<feature type="chain" id="PRO_5034599494" description="DUF5115 domain-containing protein" evidence="1">
    <location>
        <begin position="22"/>
        <end position="483"/>
    </location>
</feature>
<evidence type="ECO:0000256" key="1">
    <source>
        <dbReference type="SAM" id="SignalP"/>
    </source>
</evidence>
<dbReference type="OrthoDB" id="975117at2"/>
<organism evidence="4 5">
    <name type="scientific">Xylanibacter rarus</name>
    <dbReference type="NCBI Taxonomy" id="1676614"/>
    <lineage>
        <taxon>Bacteria</taxon>
        <taxon>Pseudomonadati</taxon>
        <taxon>Bacteroidota</taxon>
        <taxon>Bacteroidia</taxon>
        <taxon>Bacteroidales</taxon>
        <taxon>Prevotellaceae</taxon>
        <taxon>Xylanibacter</taxon>
    </lineage>
</organism>
<dbReference type="Pfam" id="PF26120">
    <property type="entry name" value="CBM_1st_SusF"/>
    <property type="match status" value="2"/>
</dbReference>
<name>A0A8E1QW10_9BACT</name>
<feature type="domain" description="SusF first starch specific CBM" evidence="3">
    <location>
        <begin position="162"/>
        <end position="274"/>
    </location>
</feature>
<feature type="signal peptide" evidence="1">
    <location>
        <begin position="1"/>
        <end position="21"/>
    </location>
</feature>
<comment type="caution">
    <text evidence="4">The sequence shown here is derived from an EMBL/GenBank/DDBJ whole genome shotgun (WGS) entry which is preliminary data.</text>
</comment>
<dbReference type="Pfam" id="PF17142">
    <property type="entry name" value="SusF_N"/>
    <property type="match status" value="1"/>
</dbReference>
<feature type="domain" description="Outer membrane protein SusF N-terminal" evidence="2">
    <location>
        <begin position="20"/>
        <end position="155"/>
    </location>
</feature>
<accession>A0A8E1QW10</accession>
<evidence type="ECO:0000313" key="5">
    <source>
        <dbReference type="Proteomes" id="UP000036951"/>
    </source>
</evidence>
<keyword evidence="1" id="KW-0732">Signal</keyword>
<dbReference type="InterPro" id="IPR058976">
    <property type="entry name" value="CBM_1st_SusF"/>
</dbReference>
<reference evidence="4 5" key="1">
    <citation type="submission" date="2015-06" db="EMBL/GenBank/DDBJ databases">
        <title>Prevotella sp. 109, sp. nov., a novel member of the family Prevotellaceae isolated from human faeces.</title>
        <authorList>
            <person name="Shkoporov A.N."/>
            <person name="Chaplin A.V."/>
            <person name="Kafarskaia L.I."/>
            <person name="Efimov B.A."/>
        </authorList>
    </citation>
    <scope>NUCLEOTIDE SEQUENCE [LARGE SCALE GENOMIC DNA]</scope>
    <source>
        <strain evidence="4 5">109</strain>
    </source>
</reference>
<sequence length="483" mass="52134">MKKILFLGGLLLSAMTFVSCNGDYDDWADPQSNPQEEAVTLPGYTATAADPIDLANPGTSVKAFTLSAATLPEGATIEHTRVELLPADGSSATKKTLEATADGMLDSTALQDAVVEFYGRRPAARVFDAQVYSDIVIGGQSFLVDAGKIQISVTPKAPYIADAYYLVGDMCGWAADAAIKFSHSGADVYEDPVFSVVFTTPKADCYWKIVPQGNIDSGDLWHEGTDGVVGVAVDGDPSLTGSLVTTAPKAGKIEKQGFYKLTVNMMDYTYTIEEMAGEYYMVGDLQGWNNDPATGMTCLFYPQTSTVMSYTTKWKGAYDLKFWAGADFGNWDKAYGCAVDGDNSPAGNIVNSGAQSISAPSAEYYTFTIDMTTMKYTWTKLSDQAPKEYTSISLIGDFNSWNGDVDLTQVTPHNWYAKVSIPSDGGLKFRAGHDWADSWGNGANIADNYYGKADYNGGNMTVPAGTYSVYFNDITTEFVFLAE</sequence>
<dbReference type="Proteomes" id="UP000036951">
    <property type="component" value="Unassembled WGS sequence"/>
</dbReference>
<gene>
    <name evidence="4" type="ORF">ACU52_11985</name>
</gene>
<dbReference type="RefSeq" id="WP_082335277.1">
    <property type="nucleotide sequence ID" value="NZ_LFQU01000028.1"/>
</dbReference>
<proteinExistence type="predicted"/>
<dbReference type="AlphaFoldDB" id="A0A8E1QW10"/>
<dbReference type="CDD" id="cd12964">
    <property type="entry name" value="CBM-Fa"/>
    <property type="match status" value="1"/>
</dbReference>
<evidence type="ECO:0000259" key="2">
    <source>
        <dbReference type="Pfam" id="PF17142"/>
    </source>
</evidence>
<dbReference type="EMBL" id="LFQU01000028">
    <property type="protein sequence ID" value="KOO67695.1"/>
    <property type="molecule type" value="Genomic_DNA"/>
</dbReference>
<dbReference type="InterPro" id="IPR033408">
    <property type="entry name" value="SusF_N"/>
</dbReference>
<protein>
    <recommendedName>
        <fullName evidence="6">DUF5115 domain-containing protein</fullName>
    </recommendedName>
</protein>
<keyword evidence="5" id="KW-1185">Reference proteome</keyword>
<evidence type="ECO:0008006" key="6">
    <source>
        <dbReference type="Google" id="ProtNLM"/>
    </source>
</evidence>
<dbReference type="PROSITE" id="PS51257">
    <property type="entry name" value="PROKAR_LIPOPROTEIN"/>
    <property type="match status" value="1"/>
</dbReference>
<feature type="domain" description="SusF first starch specific CBM" evidence="3">
    <location>
        <begin position="279"/>
        <end position="378"/>
    </location>
</feature>
<evidence type="ECO:0000313" key="4">
    <source>
        <dbReference type="EMBL" id="KOO67695.1"/>
    </source>
</evidence>
<dbReference type="Gene3D" id="2.60.40.3620">
    <property type="match status" value="3"/>
</dbReference>
<evidence type="ECO:0000259" key="3">
    <source>
        <dbReference type="Pfam" id="PF26120"/>
    </source>
</evidence>